<dbReference type="CDD" id="cd00158">
    <property type="entry name" value="RHOD"/>
    <property type="match status" value="1"/>
</dbReference>
<dbReference type="InterPro" id="IPR015063">
    <property type="entry name" value="USP8_dimer"/>
</dbReference>
<dbReference type="InterPro" id="IPR038765">
    <property type="entry name" value="Papain-like_cys_pep_sf"/>
</dbReference>
<dbReference type="SUPFAM" id="SSF54001">
    <property type="entry name" value="Cysteine proteinases"/>
    <property type="match status" value="1"/>
</dbReference>
<evidence type="ECO:0000256" key="2">
    <source>
        <dbReference type="ARBA" id="ARBA00009085"/>
    </source>
</evidence>
<dbReference type="PROSITE" id="PS50206">
    <property type="entry name" value="RHODANESE_3"/>
    <property type="match status" value="1"/>
</dbReference>
<gene>
    <name evidence="8" type="ORF">OCTVUL_1B000090</name>
</gene>
<dbReference type="PROSITE" id="PS50235">
    <property type="entry name" value="USP_3"/>
    <property type="match status" value="1"/>
</dbReference>
<name>A0AA36BLA4_OCTVU</name>
<dbReference type="Proteomes" id="UP001162480">
    <property type="component" value="Chromosome 18"/>
</dbReference>
<feature type="domain" description="Rhodanese" evidence="6">
    <location>
        <begin position="197"/>
        <end position="317"/>
    </location>
</feature>
<keyword evidence="9" id="KW-1185">Reference proteome</keyword>
<evidence type="ECO:0000256" key="4">
    <source>
        <dbReference type="SAM" id="MobiDB-lite"/>
    </source>
</evidence>
<feature type="compositionally biased region" description="Polar residues" evidence="4">
    <location>
        <begin position="411"/>
        <end position="422"/>
    </location>
</feature>
<proteinExistence type="inferred from homology"/>
<dbReference type="PROSITE" id="PS01159">
    <property type="entry name" value="WW_DOMAIN_1"/>
    <property type="match status" value="1"/>
</dbReference>
<dbReference type="InterPro" id="IPR018200">
    <property type="entry name" value="USP_CS"/>
</dbReference>
<feature type="region of interest" description="Disordered" evidence="4">
    <location>
        <begin position="463"/>
        <end position="483"/>
    </location>
</feature>
<dbReference type="InterPro" id="IPR028889">
    <property type="entry name" value="USP"/>
</dbReference>
<dbReference type="AlphaFoldDB" id="A0AA36BLA4"/>
<dbReference type="InterPro" id="IPR001202">
    <property type="entry name" value="WW_dom"/>
</dbReference>
<dbReference type="InterPro" id="IPR036020">
    <property type="entry name" value="WW_dom_sf"/>
</dbReference>
<dbReference type="InterPro" id="IPR001763">
    <property type="entry name" value="Rhodanese-like_dom"/>
</dbReference>
<dbReference type="SMART" id="SM00456">
    <property type="entry name" value="WW"/>
    <property type="match status" value="1"/>
</dbReference>
<feature type="domain" description="USP" evidence="7">
    <location>
        <begin position="788"/>
        <end position="1119"/>
    </location>
</feature>
<dbReference type="PANTHER" id="PTHR21646">
    <property type="entry name" value="UBIQUITIN CARBOXYL-TERMINAL HYDROLASE"/>
    <property type="match status" value="1"/>
</dbReference>
<feature type="region of interest" description="Disordered" evidence="4">
    <location>
        <begin position="146"/>
        <end position="175"/>
    </location>
</feature>
<evidence type="ECO:0000313" key="8">
    <source>
        <dbReference type="EMBL" id="CAI9736124.1"/>
    </source>
</evidence>
<dbReference type="PANTHER" id="PTHR21646:SF46">
    <property type="entry name" value="UBIQUITIN CARBOXYL-TERMINAL HYDROLASE"/>
    <property type="match status" value="1"/>
</dbReference>
<dbReference type="CDD" id="cd00201">
    <property type="entry name" value="WW"/>
    <property type="match status" value="1"/>
</dbReference>
<feature type="compositionally biased region" description="Basic and acidic residues" evidence="4">
    <location>
        <begin position="737"/>
        <end position="751"/>
    </location>
</feature>
<evidence type="ECO:0000259" key="7">
    <source>
        <dbReference type="PROSITE" id="PS50235"/>
    </source>
</evidence>
<comment type="catalytic activity">
    <reaction evidence="1">
        <text>Thiol-dependent hydrolysis of ester, thioester, amide, peptide and isopeptide bonds formed by the C-terminal Gly of ubiquitin (a 76-residue protein attached to proteins as an intracellular targeting signal).</text>
        <dbReference type="EC" id="3.4.19.12"/>
    </reaction>
</comment>
<dbReference type="Pfam" id="PF00397">
    <property type="entry name" value="WW"/>
    <property type="match status" value="1"/>
</dbReference>
<dbReference type="InterPro" id="IPR050185">
    <property type="entry name" value="Ub_carboxyl-term_hydrolase"/>
</dbReference>
<feature type="domain" description="WW" evidence="5">
    <location>
        <begin position="658"/>
        <end position="692"/>
    </location>
</feature>
<dbReference type="PROSITE" id="PS50020">
    <property type="entry name" value="WW_DOMAIN_2"/>
    <property type="match status" value="1"/>
</dbReference>
<dbReference type="Gene3D" id="2.20.70.10">
    <property type="match status" value="1"/>
</dbReference>
<accession>A0AA36BLA4</accession>
<feature type="compositionally biased region" description="Polar residues" evidence="4">
    <location>
        <begin position="716"/>
        <end position="735"/>
    </location>
</feature>
<dbReference type="Gene3D" id="3.40.250.10">
    <property type="entry name" value="Rhodanese-like domain"/>
    <property type="match status" value="1"/>
</dbReference>
<dbReference type="PROSITE" id="PS00972">
    <property type="entry name" value="USP_1"/>
    <property type="match status" value="1"/>
</dbReference>
<evidence type="ECO:0000259" key="6">
    <source>
        <dbReference type="PROSITE" id="PS50206"/>
    </source>
</evidence>
<dbReference type="InterPro" id="IPR001394">
    <property type="entry name" value="Peptidase_C19_UCH"/>
</dbReference>
<evidence type="ECO:0000259" key="5">
    <source>
        <dbReference type="PROSITE" id="PS50020"/>
    </source>
</evidence>
<dbReference type="InterPro" id="IPR036873">
    <property type="entry name" value="Rhodanese-like_dom_sf"/>
</dbReference>
<evidence type="ECO:0000256" key="1">
    <source>
        <dbReference type="ARBA" id="ARBA00000707"/>
    </source>
</evidence>
<dbReference type="Gene3D" id="3.90.70.10">
    <property type="entry name" value="Cysteine proteinases"/>
    <property type="match status" value="1"/>
</dbReference>
<dbReference type="PROSITE" id="PS00973">
    <property type="entry name" value="USP_2"/>
    <property type="match status" value="1"/>
</dbReference>
<dbReference type="GO" id="GO:0004843">
    <property type="term" value="F:cysteine-type deubiquitinase activity"/>
    <property type="evidence" value="ECO:0007669"/>
    <property type="project" value="UniProtKB-EC"/>
</dbReference>
<feature type="region of interest" description="Disordered" evidence="4">
    <location>
        <begin position="715"/>
        <end position="757"/>
    </location>
</feature>
<dbReference type="Gene3D" id="1.20.58.80">
    <property type="entry name" value="Phosphotransferase system, lactose/cellobiose-type IIA subunit"/>
    <property type="match status" value="1"/>
</dbReference>
<comment type="similarity">
    <text evidence="2">Belongs to the peptidase C19 family.</text>
</comment>
<dbReference type="Pfam" id="PF08969">
    <property type="entry name" value="USP8_dimer"/>
    <property type="match status" value="1"/>
</dbReference>
<dbReference type="SUPFAM" id="SSF140856">
    <property type="entry name" value="USP8 N-terminal domain-like"/>
    <property type="match status" value="1"/>
</dbReference>
<dbReference type="SMART" id="SM00450">
    <property type="entry name" value="RHOD"/>
    <property type="match status" value="1"/>
</dbReference>
<reference evidence="8" key="1">
    <citation type="submission" date="2023-08" db="EMBL/GenBank/DDBJ databases">
        <authorList>
            <person name="Alioto T."/>
            <person name="Alioto T."/>
            <person name="Gomez Garrido J."/>
        </authorList>
    </citation>
    <scope>NUCLEOTIDE SEQUENCE</scope>
</reference>
<sequence length="1124" mass="127702">MYQNDTSGYFCNSFKMPGVKPSKDLYLAKNIGDLNKLTELQPLQSSAVLAVKSAGRLLKEAELCENTGDEEKAYVMYMRFFNLITSIKRTAEYKKDEPYYNNMIGSKNLKKAIKQAECLQKSLNYRYDFLKAQAYSEKLDTLKKEREDEQLKEKLDPGKCNDDVEETKNLPDKSEVTPRYSDERIFVMELFALLQDNSTKIIIMDVRSAEDYQKSRLKYNESINVPSEIIPSGTTVPYIQENLPKDSRSLWNHRGSVDYIILMDLSSTKDSVLPGTPLKTLQDALFKYDSSTILANQPLILEGGYEQWMLHYPQMSTNPRAFEKPSVDVGCSSPSLDFDYPELDLLKPVSTTANLNNDVPNNNSKESKNSIPKLDAATPVINRALKPKPTQVASNAAASSNQMIHSDVKNNTYDTQNTNVTDNRMGRKTDNQSFSTTRSHNLGLSKVLSSMDKEEMAKFNRKQQELISEQRARKGDRSSSVEELKLREKEEKNMALLSQKQKVSEDDYKSFPVEQDKLPSLKDEENKMVTVSIPEDKNKIIGTIEAPPKTDGPSYANLVYNKPLPSKPPSSIKSNKEILGDSMKKDRYQVEKAKTDQIQKEKNKDESGSPVLLKAKVNGQHLNETPEKLSMEQKALKEAEEKVKRMKEGSKSKLIPSPTLPLNWEKRLDSTTNRYYYIHPPSGKNQWNPPQINLGQGSETLAKEMVYKVKLKDESPLSNTGLKRSHSSPDISQLIENDGKSKPKPIVDRSTKPNFGGNRVALHSKPNASQVRVRNLNPVFGNVSHGLTGLKNIGNTCYMNSIIQCLSNTNALLRYFLQDSYLDHVNRNSVLGDSGEVVDEFAVIVKALWSGQYKCITPRDFKNTVGKYAPMFAGFDQHDSQEFLTFLLDQLHEGLNLVTKREPVPEQENENLPEEVAADLAWDSYKKLNKSIIVNLFQGQLKSTLCCLACKKVSITFQTFQYLSLPIPTTTKCKLQDCLELFLKEEEMTGDSRWNCPQCKRQRDTVKKMDIWKLPPVLLIGLSRFSHEGVWRHKLNTFVDFPTETLDMSNYVCSSNSKSLYQLYAVSNHYGTMKGGHYISFCKNPSLRKWYKFDDQEISEMTGPEVKTSAAFVLFYSNKNFFKD</sequence>
<organism evidence="8 9">
    <name type="scientific">Octopus vulgaris</name>
    <name type="common">Common octopus</name>
    <dbReference type="NCBI Taxonomy" id="6645"/>
    <lineage>
        <taxon>Eukaryota</taxon>
        <taxon>Metazoa</taxon>
        <taxon>Spiralia</taxon>
        <taxon>Lophotrochozoa</taxon>
        <taxon>Mollusca</taxon>
        <taxon>Cephalopoda</taxon>
        <taxon>Coleoidea</taxon>
        <taxon>Octopodiformes</taxon>
        <taxon>Octopoda</taxon>
        <taxon>Incirrata</taxon>
        <taxon>Octopodidae</taxon>
        <taxon>Octopus</taxon>
    </lineage>
</organism>
<feature type="region of interest" description="Disordered" evidence="4">
    <location>
        <begin position="411"/>
        <end position="438"/>
    </location>
</feature>
<evidence type="ECO:0000313" key="9">
    <source>
        <dbReference type="Proteomes" id="UP001162480"/>
    </source>
</evidence>
<dbReference type="SUPFAM" id="SSF51045">
    <property type="entry name" value="WW domain"/>
    <property type="match status" value="1"/>
</dbReference>
<dbReference type="GO" id="GO:0016579">
    <property type="term" value="P:protein deubiquitination"/>
    <property type="evidence" value="ECO:0007669"/>
    <property type="project" value="InterPro"/>
</dbReference>
<dbReference type="EMBL" id="OX597831">
    <property type="protein sequence ID" value="CAI9736124.1"/>
    <property type="molecule type" value="Genomic_DNA"/>
</dbReference>
<dbReference type="CDD" id="cd02674">
    <property type="entry name" value="Peptidase_C19R"/>
    <property type="match status" value="1"/>
</dbReference>
<protein>
    <recommendedName>
        <fullName evidence="3">ubiquitinyl hydrolase 1</fullName>
        <ecNumber evidence="3">3.4.19.12</ecNumber>
    </recommendedName>
</protein>
<evidence type="ECO:0000256" key="3">
    <source>
        <dbReference type="ARBA" id="ARBA00012759"/>
    </source>
</evidence>
<dbReference type="SUPFAM" id="SSF52821">
    <property type="entry name" value="Rhodanese/Cell cycle control phosphatase"/>
    <property type="match status" value="1"/>
</dbReference>
<dbReference type="EC" id="3.4.19.12" evidence="3"/>
<dbReference type="Pfam" id="PF00443">
    <property type="entry name" value="UCH"/>
    <property type="match status" value="1"/>
</dbReference>